<protein>
    <recommendedName>
        <fullName evidence="3">Alkaline phosphatase family protein</fullName>
    </recommendedName>
</protein>
<dbReference type="InterPro" id="IPR002591">
    <property type="entry name" value="Phosphodiest/P_Trfase"/>
</dbReference>
<evidence type="ECO:0000313" key="1">
    <source>
        <dbReference type="EMBL" id="GAA4789140.1"/>
    </source>
</evidence>
<dbReference type="EMBL" id="BAABJE010000005">
    <property type="protein sequence ID" value="GAA4789140.1"/>
    <property type="molecule type" value="Genomic_DNA"/>
</dbReference>
<reference evidence="2" key="1">
    <citation type="journal article" date="2019" name="Int. J. Syst. Evol. Microbiol.">
        <title>The Global Catalogue of Microorganisms (GCM) 10K type strain sequencing project: providing services to taxonomists for standard genome sequencing and annotation.</title>
        <authorList>
            <consortium name="The Broad Institute Genomics Platform"/>
            <consortium name="The Broad Institute Genome Sequencing Center for Infectious Disease"/>
            <person name="Wu L."/>
            <person name="Ma J."/>
        </authorList>
    </citation>
    <scope>NUCLEOTIDE SEQUENCE [LARGE SCALE GENOMIC DNA]</scope>
    <source>
        <strain evidence="2">JCM 18204</strain>
    </source>
</reference>
<keyword evidence="2" id="KW-1185">Reference proteome</keyword>
<dbReference type="Gene3D" id="3.40.720.10">
    <property type="entry name" value="Alkaline Phosphatase, subunit A"/>
    <property type="match status" value="1"/>
</dbReference>
<name>A0ABP9B120_9GAMM</name>
<accession>A0ABP9B120</accession>
<sequence length="349" mass="38483">MDRSEPPASLIGFRHRIATLLSEERGAARRDIIVLALDGIPLALARRCWPHANISRMDSVFPSTSSTAWLSSLTGMTVDEHGIPGVVFRLDTPAPINVYAHRQPLGVPDRGNLFSDAVAAGYRALAVSADLEAAPGPWLDTLLRHAERVDGHRFYADVATPTAEDTIEALRAAVDAQRSDDGVPRLIWCFVEVDRYIHMHGYDTETMRFLEMIDTLATAWTRDGAIVVAHSDHGLVPTRHEPEIESMLQASARDFACDAGGAGRTRWFYPQAHDEERMLARLETRFAGIARVCRADTLFDVAGSAFPRVGPVVMIAEGDTFATFDGHRFDHGSCTETEMQVPYARWGMG</sequence>
<dbReference type="SUPFAM" id="SSF53649">
    <property type="entry name" value="Alkaline phosphatase-like"/>
    <property type="match status" value="1"/>
</dbReference>
<proteinExistence type="predicted"/>
<organism evidence="1 2">
    <name type="scientific">Lysobacter hankyongensis</name>
    <dbReference type="NCBI Taxonomy" id="1176535"/>
    <lineage>
        <taxon>Bacteria</taxon>
        <taxon>Pseudomonadati</taxon>
        <taxon>Pseudomonadota</taxon>
        <taxon>Gammaproteobacteria</taxon>
        <taxon>Lysobacterales</taxon>
        <taxon>Lysobacteraceae</taxon>
        <taxon>Lysobacter</taxon>
    </lineage>
</organism>
<evidence type="ECO:0008006" key="3">
    <source>
        <dbReference type="Google" id="ProtNLM"/>
    </source>
</evidence>
<evidence type="ECO:0000313" key="2">
    <source>
        <dbReference type="Proteomes" id="UP001499959"/>
    </source>
</evidence>
<gene>
    <name evidence="1" type="ORF">GCM10023307_12850</name>
</gene>
<dbReference type="RefSeq" id="WP_345302490.1">
    <property type="nucleotide sequence ID" value="NZ_BAABJE010000005.1"/>
</dbReference>
<dbReference type="Proteomes" id="UP001499959">
    <property type="component" value="Unassembled WGS sequence"/>
</dbReference>
<comment type="caution">
    <text evidence="1">The sequence shown here is derived from an EMBL/GenBank/DDBJ whole genome shotgun (WGS) entry which is preliminary data.</text>
</comment>
<dbReference type="Pfam" id="PF01663">
    <property type="entry name" value="Phosphodiest"/>
    <property type="match status" value="1"/>
</dbReference>
<dbReference type="InterPro" id="IPR017850">
    <property type="entry name" value="Alkaline_phosphatase_core_sf"/>
</dbReference>